<evidence type="ECO:0008006" key="3">
    <source>
        <dbReference type="Google" id="ProtNLM"/>
    </source>
</evidence>
<dbReference type="SUPFAM" id="SSF50978">
    <property type="entry name" value="WD40 repeat-like"/>
    <property type="match status" value="1"/>
</dbReference>
<dbReference type="Gene3D" id="2.130.10.10">
    <property type="entry name" value="YVTN repeat-like/Quinoprotein amine dehydrogenase"/>
    <property type="match status" value="1"/>
</dbReference>
<dbReference type="InterPro" id="IPR015943">
    <property type="entry name" value="WD40/YVTN_repeat-like_dom_sf"/>
</dbReference>
<proteinExistence type="predicted"/>
<dbReference type="Proteomes" id="UP000772434">
    <property type="component" value="Unassembled WGS sequence"/>
</dbReference>
<dbReference type="InterPro" id="IPR036322">
    <property type="entry name" value="WD40_repeat_dom_sf"/>
</dbReference>
<evidence type="ECO:0000313" key="1">
    <source>
        <dbReference type="EMBL" id="KAF9068710.1"/>
    </source>
</evidence>
<accession>A0A9P5PV93</accession>
<gene>
    <name evidence="1" type="ORF">BDP27DRAFT_1421696</name>
</gene>
<protein>
    <recommendedName>
        <fullName evidence="3">WD40 repeat-like protein</fullName>
    </recommendedName>
</protein>
<reference evidence="1" key="1">
    <citation type="submission" date="2020-11" db="EMBL/GenBank/DDBJ databases">
        <authorList>
            <consortium name="DOE Joint Genome Institute"/>
            <person name="Ahrendt S."/>
            <person name="Riley R."/>
            <person name="Andreopoulos W."/>
            <person name="Labutti K."/>
            <person name="Pangilinan J."/>
            <person name="Ruiz-Duenas F.J."/>
            <person name="Barrasa J.M."/>
            <person name="Sanchez-Garcia M."/>
            <person name="Camarero S."/>
            <person name="Miyauchi S."/>
            <person name="Serrano A."/>
            <person name="Linde D."/>
            <person name="Babiker R."/>
            <person name="Drula E."/>
            <person name="Ayuso-Fernandez I."/>
            <person name="Pacheco R."/>
            <person name="Padilla G."/>
            <person name="Ferreira P."/>
            <person name="Barriuso J."/>
            <person name="Kellner H."/>
            <person name="Castanera R."/>
            <person name="Alfaro M."/>
            <person name="Ramirez L."/>
            <person name="Pisabarro A.G."/>
            <person name="Kuo A."/>
            <person name="Tritt A."/>
            <person name="Lipzen A."/>
            <person name="He G."/>
            <person name="Yan M."/>
            <person name="Ng V."/>
            <person name="Cullen D."/>
            <person name="Martin F."/>
            <person name="Rosso M.-N."/>
            <person name="Henrissat B."/>
            <person name="Hibbett D."/>
            <person name="Martinez A.T."/>
            <person name="Grigoriev I.V."/>
        </authorList>
    </citation>
    <scope>NUCLEOTIDE SEQUENCE</scope>
    <source>
        <strain evidence="1">AH 40177</strain>
    </source>
</reference>
<evidence type="ECO:0000313" key="2">
    <source>
        <dbReference type="Proteomes" id="UP000772434"/>
    </source>
</evidence>
<dbReference type="EMBL" id="JADNRY010000058">
    <property type="protein sequence ID" value="KAF9068710.1"/>
    <property type="molecule type" value="Genomic_DNA"/>
</dbReference>
<name>A0A9P5PV93_9AGAR</name>
<dbReference type="AlphaFoldDB" id="A0A9P5PV93"/>
<keyword evidence="2" id="KW-1185">Reference proteome</keyword>
<sequence length="359" mass="40404">MADNRFCLGARSDGTLLLWNCDTGATSLTWKTQGLIESVATSPDGRFIASSGPTSTQIWSLAQVDRPEITITIPGPRISLRDYHINGVTFSSDSTMLAIMIGSVIYVWKFTEASGWRRYTEINISTEVERVAREDLHPDSFVFDDSFVISAEKFDYSWLLHHYHNIRTAFPLPDKDIAVPDESLLQCRGAFKWNKVSRPQEGWKLPISHFQLSFSLDNEYIFAPSGIYTISNREQMASCKDDQTSWDEPETKNFQFWKHEKEHYKRGGVLTNLHPGVPVHLPSSANENAGWIIDSDGKRAFWLPSNLFRSGWPLAEPYSCASAGDRFTFITQDSDPKPVFVHVPGVSASSTSTYVTSAD</sequence>
<comment type="caution">
    <text evidence="1">The sequence shown here is derived from an EMBL/GenBank/DDBJ whole genome shotgun (WGS) entry which is preliminary data.</text>
</comment>
<organism evidence="1 2">
    <name type="scientific">Rhodocollybia butyracea</name>
    <dbReference type="NCBI Taxonomy" id="206335"/>
    <lineage>
        <taxon>Eukaryota</taxon>
        <taxon>Fungi</taxon>
        <taxon>Dikarya</taxon>
        <taxon>Basidiomycota</taxon>
        <taxon>Agaricomycotina</taxon>
        <taxon>Agaricomycetes</taxon>
        <taxon>Agaricomycetidae</taxon>
        <taxon>Agaricales</taxon>
        <taxon>Marasmiineae</taxon>
        <taxon>Omphalotaceae</taxon>
        <taxon>Rhodocollybia</taxon>
    </lineage>
</organism>